<dbReference type="InterPro" id="IPR036388">
    <property type="entry name" value="WH-like_DNA-bd_sf"/>
</dbReference>
<dbReference type="InterPro" id="IPR013249">
    <property type="entry name" value="RNA_pol_sigma70_r4_t2"/>
</dbReference>
<sequence>MGVGNVHDPTQSHSGWLFHHVPRLTLAYCRDDNGAIGPQGKPIHYVFAVRHEDAVIEELTNKIGGKLSPASWVAEHGDFLYRYALSRLRDGDAAEEVVQESFVAALRHVEQYSATGSERAWLLGILKRKIIDLVRARNRTASLSSEDSTDPSEALFDRSGSWRKEIRNAGFAPLDSLESEDFWRILRTCLDTLPSRHADVFVLREVDELDTEEICKELEVTASNLWVILHRARLKLSMCMKTRWLQDAS</sequence>
<keyword evidence="2 6" id="KW-0805">Transcription regulation</keyword>
<dbReference type="PANTHER" id="PTHR43133:SF8">
    <property type="entry name" value="RNA POLYMERASE SIGMA FACTOR HI_1459-RELATED"/>
    <property type="match status" value="1"/>
</dbReference>
<dbReference type="InterPro" id="IPR000838">
    <property type="entry name" value="RNA_pol_sigma70_ECF_CS"/>
</dbReference>
<dbReference type="GO" id="GO:0016987">
    <property type="term" value="F:sigma factor activity"/>
    <property type="evidence" value="ECO:0007669"/>
    <property type="project" value="UniProtKB-KW"/>
</dbReference>
<feature type="domain" description="RNA polymerase sigma-70 region 2" evidence="7">
    <location>
        <begin position="73"/>
        <end position="140"/>
    </location>
</feature>
<evidence type="ECO:0000256" key="5">
    <source>
        <dbReference type="ARBA" id="ARBA00023163"/>
    </source>
</evidence>
<evidence type="ECO:0000256" key="6">
    <source>
        <dbReference type="RuleBase" id="RU000716"/>
    </source>
</evidence>
<dbReference type="Pfam" id="PF04542">
    <property type="entry name" value="Sigma70_r2"/>
    <property type="match status" value="1"/>
</dbReference>
<dbReference type="InterPro" id="IPR014284">
    <property type="entry name" value="RNA_pol_sigma-70_dom"/>
</dbReference>
<evidence type="ECO:0000256" key="2">
    <source>
        <dbReference type="ARBA" id="ARBA00023015"/>
    </source>
</evidence>
<dbReference type="PROSITE" id="PS01063">
    <property type="entry name" value="SIGMA70_ECF"/>
    <property type="match status" value="1"/>
</dbReference>
<reference evidence="9 10" key="1">
    <citation type="submission" date="2019-02" db="EMBL/GenBank/DDBJ databases">
        <title>Deep-cultivation of Planctomycetes and their phenomic and genomic characterization uncovers novel biology.</title>
        <authorList>
            <person name="Wiegand S."/>
            <person name="Jogler M."/>
            <person name="Boedeker C."/>
            <person name="Pinto D."/>
            <person name="Vollmers J."/>
            <person name="Rivas-Marin E."/>
            <person name="Kohn T."/>
            <person name="Peeters S.H."/>
            <person name="Heuer A."/>
            <person name="Rast P."/>
            <person name="Oberbeckmann S."/>
            <person name="Bunk B."/>
            <person name="Jeske O."/>
            <person name="Meyerdierks A."/>
            <person name="Storesund J.E."/>
            <person name="Kallscheuer N."/>
            <person name="Luecker S."/>
            <person name="Lage O.M."/>
            <person name="Pohl T."/>
            <person name="Merkel B.J."/>
            <person name="Hornburger P."/>
            <person name="Mueller R.-W."/>
            <person name="Bruemmer F."/>
            <person name="Labrenz M."/>
            <person name="Spormann A.M."/>
            <person name="Op den Camp H."/>
            <person name="Overmann J."/>
            <person name="Amann R."/>
            <person name="Jetten M.S.M."/>
            <person name="Mascher T."/>
            <person name="Medema M.H."/>
            <person name="Devos D.P."/>
            <person name="Kaster A.-K."/>
            <person name="Ovreas L."/>
            <person name="Rohde M."/>
            <person name="Galperin M.Y."/>
            <person name="Jogler C."/>
        </authorList>
    </citation>
    <scope>NUCLEOTIDE SEQUENCE [LARGE SCALE GENOMIC DNA]</scope>
    <source>
        <strain evidence="9 10">HG15A2</strain>
    </source>
</reference>
<evidence type="ECO:0000313" key="10">
    <source>
        <dbReference type="Proteomes" id="UP000319852"/>
    </source>
</evidence>
<dbReference type="Proteomes" id="UP000319852">
    <property type="component" value="Chromosome"/>
</dbReference>
<dbReference type="CDD" id="cd06171">
    <property type="entry name" value="Sigma70_r4"/>
    <property type="match status" value="1"/>
</dbReference>
<dbReference type="Gene3D" id="1.10.1740.10">
    <property type="match status" value="1"/>
</dbReference>
<dbReference type="RefSeq" id="WP_145062460.1">
    <property type="nucleotide sequence ID" value="NZ_CP036263.1"/>
</dbReference>
<proteinExistence type="inferred from homology"/>
<dbReference type="Pfam" id="PF08281">
    <property type="entry name" value="Sigma70_r4_2"/>
    <property type="match status" value="1"/>
</dbReference>
<evidence type="ECO:0000259" key="8">
    <source>
        <dbReference type="Pfam" id="PF08281"/>
    </source>
</evidence>
<organism evidence="9 10">
    <name type="scientific">Adhaeretor mobilis</name>
    <dbReference type="NCBI Taxonomy" id="1930276"/>
    <lineage>
        <taxon>Bacteria</taxon>
        <taxon>Pseudomonadati</taxon>
        <taxon>Planctomycetota</taxon>
        <taxon>Planctomycetia</taxon>
        <taxon>Pirellulales</taxon>
        <taxon>Lacipirellulaceae</taxon>
        <taxon>Adhaeretor</taxon>
    </lineage>
</organism>
<dbReference type="InterPro" id="IPR039425">
    <property type="entry name" value="RNA_pol_sigma-70-like"/>
</dbReference>
<dbReference type="InterPro" id="IPR014289">
    <property type="entry name" value="RNA_pol_sigma-24-rel"/>
</dbReference>
<protein>
    <recommendedName>
        <fullName evidence="6">RNA polymerase sigma factor</fullName>
    </recommendedName>
</protein>
<keyword evidence="4 6" id="KW-0238">DNA-binding</keyword>
<dbReference type="PANTHER" id="PTHR43133">
    <property type="entry name" value="RNA POLYMERASE ECF-TYPE SIGMA FACTO"/>
    <property type="match status" value="1"/>
</dbReference>
<dbReference type="EMBL" id="CP036263">
    <property type="protein sequence ID" value="QDT00754.1"/>
    <property type="molecule type" value="Genomic_DNA"/>
</dbReference>
<evidence type="ECO:0000256" key="3">
    <source>
        <dbReference type="ARBA" id="ARBA00023082"/>
    </source>
</evidence>
<keyword evidence="3 6" id="KW-0731">Sigma factor</keyword>
<comment type="similarity">
    <text evidence="1 6">Belongs to the sigma-70 factor family. ECF subfamily.</text>
</comment>
<evidence type="ECO:0000256" key="1">
    <source>
        <dbReference type="ARBA" id="ARBA00010641"/>
    </source>
</evidence>
<dbReference type="KEGG" id="amob:HG15A2_40940"/>
<dbReference type="Gene3D" id="1.10.10.10">
    <property type="entry name" value="Winged helix-like DNA-binding domain superfamily/Winged helix DNA-binding domain"/>
    <property type="match status" value="1"/>
</dbReference>
<dbReference type="AlphaFoldDB" id="A0A517N0V9"/>
<dbReference type="SUPFAM" id="SSF88659">
    <property type="entry name" value="Sigma3 and sigma4 domains of RNA polymerase sigma factors"/>
    <property type="match status" value="1"/>
</dbReference>
<evidence type="ECO:0000259" key="7">
    <source>
        <dbReference type="Pfam" id="PF04542"/>
    </source>
</evidence>
<keyword evidence="10" id="KW-1185">Reference proteome</keyword>
<dbReference type="GO" id="GO:0006352">
    <property type="term" value="P:DNA-templated transcription initiation"/>
    <property type="evidence" value="ECO:0007669"/>
    <property type="project" value="InterPro"/>
</dbReference>
<dbReference type="InterPro" id="IPR013324">
    <property type="entry name" value="RNA_pol_sigma_r3/r4-like"/>
</dbReference>
<dbReference type="InterPro" id="IPR013325">
    <property type="entry name" value="RNA_pol_sigma_r2"/>
</dbReference>
<dbReference type="NCBIfam" id="TIGR02943">
    <property type="entry name" value="Sig70_famx1"/>
    <property type="match status" value="1"/>
</dbReference>
<dbReference type="OrthoDB" id="9803470at2"/>
<dbReference type="GO" id="GO:0003677">
    <property type="term" value="F:DNA binding"/>
    <property type="evidence" value="ECO:0007669"/>
    <property type="project" value="UniProtKB-KW"/>
</dbReference>
<name>A0A517N0V9_9BACT</name>
<dbReference type="NCBIfam" id="TIGR02937">
    <property type="entry name" value="sigma70-ECF"/>
    <property type="match status" value="1"/>
</dbReference>
<dbReference type="SUPFAM" id="SSF88946">
    <property type="entry name" value="Sigma2 domain of RNA polymerase sigma factors"/>
    <property type="match status" value="1"/>
</dbReference>
<dbReference type="InterPro" id="IPR007627">
    <property type="entry name" value="RNA_pol_sigma70_r2"/>
</dbReference>
<feature type="domain" description="RNA polymerase sigma factor 70 region 4 type 2" evidence="8">
    <location>
        <begin position="184"/>
        <end position="236"/>
    </location>
</feature>
<accession>A0A517N0V9</accession>
<evidence type="ECO:0000256" key="4">
    <source>
        <dbReference type="ARBA" id="ARBA00023125"/>
    </source>
</evidence>
<gene>
    <name evidence="9" type="primary">sigM_2</name>
    <name evidence="9" type="ORF">HG15A2_40940</name>
</gene>
<evidence type="ECO:0000313" key="9">
    <source>
        <dbReference type="EMBL" id="QDT00754.1"/>
    </source>
</evidence>
<keyword evidence="5 6" id="KW-0804">Transcription</keyword>